<feature type="non-terminal residue" evidence="2">
    <location>
        <position position="276"/>
    </location>
</feature>
<protein>
    <recommendedName>
        <fullName evidence="1">SET domain-containing protein</fullName>
    </recommendedName>
</protein>
<organism evidence="2 3">
    <name type="scientific">Symbiodinium necroappetens</name>
    <dbReference type="NCBI Taxonomy" id="1628268"/>
    <lineage>
        <taxon>Eukaryota</taxon>
        <taxon>Sar</taxon>
        <taxon>Alveolata</taxon>
        <taxon>Dinophyceae</taxon>
        <taxon>Suessiales</taxon>
        <taxon>Symbiodiniaceae</taxon>
        <taxon>Symbiodinium</taxon>
    </lineage>
</organism>
<dbReference type="PROSITE" id="PS50280">
    <property type="entry name" value="SET"/>
    <property type="match status" value="1"/>
</dbReference>
<dbReference type="SUPFAM" id="SSF82199">
    <property type="entry name" value="SET domain"/>
    <property type="match status" value="1"/>
</dbReference>
<reference evidence="2" key="1">
    <citation type="submission" date="2021-02" db="EMBL/GenBank/DDBJ databases">
        <authorList>
            <person name="Dougan E. K."/>
            <person name="Rhodes N."/>
            <person name="Thang M."/>
            <person name="Chan C."/>
        </authorList>
    </citation>
    <scope>NUCLEOTIDE SEQUENCE</scope>
</reference>
<feature type="non-terminal residue" evidence="2">
    <location>
        <position position="1"/>
    </location>
</feature>
<evidence type="ECO:0000313" key="3">
    <source>
        <dbReference type="Proteomes" id="UP000601435"/>
    </source>
</evidence>
<feature type="domain" description="SET" evidence="1">
    <location>
        <begin position="1"/>
        <end position="182"/>
    </location>
</feature>
<evidence type="ECO:0000313" key="2">
    <source>
        <dbReference type="EMBL" id="CAE7523783.1"/>
    </source>
</evidence>
<dbReference type="AlphaFoldDB" id="A0A812TJA1"/>
<dbReference type="InterPro" id="IPR053209">
    <property type="entry name" value="Gramillin-biosynth_MTr"/>
</dbReference>
<dbReference type="OrthoDB" id="265717at2759"/>
<dbReference type="InterPro" id="IPR046341">
    <property type="entry name" value="SET_dom_sf"/>
</dbReference>
<dbReference type="PANTHER" id="PTHR47643:SF2">
    <property type="entry name" value="TPR DOMAIN PROTEIN (AFU_ORTHOLOGUE AFUA_5G12710)"/>
    <property type="match status" value="1"/>
</dbReference>
<dbReference type="InterPro" id="IPR001214">
    <property type="entry name" value="SET_dom"/>
</dbReference>
<dbReference type="CDD" id="cd20071">
    <property type="entry name" value="SET_SMYD"/>
    <property type="match status" value="1"/>
</dbReference>
<dbReference type="EMBL" id="CAJNJA010024253">
    <property type="protein sequence ID" value="CAE7523783.1"/>
    <property type="molecule type" value="Genomic_DNA"/>
</dbReference>
<proteinExistence type="predicted"/>
<comment type="caution">
    <text evidence="2">The sequence shown here is derived from an EMBL/GenBank/DDBJ whole genome shotgun (WGS) entry which is preliminary data.</text>
</comment>
<name>A0A812TJA1_9DINO</name>
<dbReference type="PANTHER" id="PTHR47643">
    <property type="entry name" value="TPR DOMAIN PROTEIN (AFU_ORTHOLOGUE AFUA_5G12710)"/>
    <property type="match status" value="1"/>
</dbReference>
<evidence type="ECO:0000259" key="1">
    <source>
        <dbReference type="PROSITE" id="PS50280"/>
    </source>
</evidence>
<sequence>VLLPGKGRGLVASRSVEAGELLMVSRALFLAPADQIQQLAVSWILEATPRKKQQFYSLFDGTNGHLLPSLDLYRPGRDEKPAPGGLPDRLHPDRIYKILALNGFQADKFHAASATDPGRAKELLRPNEEEPGTAVSGLWAVPSLMNHACVPSTLTVPLSRATLAFVAAHSIEPGEEITFRYCTLMMPVELRRTELRRQKGFDCQCKRCTLEAEAVPAELAQRLLHVQQRAAKLELKPEDFLAALDEVAAVTRREISCCASRWAAATPGADAACVTE</sequence>
<dbReference type="Pfam" id="PF00856">
    <property type="entry name" value="SET"/>
    <property type="match status" value="1"/>
</dbReference>
<accession>A0A812TJA1</accession>
<keyword evidence="3" id="KW-1185">Reference proteome</keyword>
<dbReference type="Gene3D" id="2.170.270.10">
    <property type="entry name" value="SET domain"/>
    <property type="match status" value="1"/>
</dbReference>
<dbReference type="Proteomes" id="UP000601435">
    <property type="component" value="Unassembled WGS sequence"/>
</dbReference>
<gene>
    <name evidence="2" type="ORF">SNEC2469_LOCUS14993</name>
</gene>